<dbReference type="PRINTS" id="PR01590">
    <property type="entry name" value="HTHFIS"/>
</dbReference>
<dbReference type="Pfam" id="PF02954">
    <property type="entry name" value="HTH_8"/>
    <property type="match status" value="1"/>
</dbReference>
<dbReference type="AlphaFoldDB" id="N6ZWJ8"/>
<dbReference type="InterPro" id="IPR009057">
    <property type="entry name" value="Homeodomain-like_sf"/>
</dbReference>
<reference evidence="2 3" key="1">
    <citation type="submission" date="2012-09" db="EMBL/GenBank/DDBJ databases">
        <title>Draft Genome Sequences of 6 Strains from Genus Thauera.</title>
        <authorList>
            <person name="Liu B."/>
            <person name="Shapleigh J.P."/>
            <person name="Frostegard A.H."/>
        </authorList>
    </citation>
    <scope>NUCLEOTIDE SEQUENCE [LARGE SCALE GENOMIC DNA]</scope>
    <source>
        <strain evidence="2 3">B4P</strain>
    </source>
</reference>
<dbReference type="Proteomes" id="UP000013047">
    <property type="component" value="Unassembled WGS sequence"/>
</dbReference>
<protein>
    <submittedName>
        <fullName evidence="2">Fis family GAF modulated sigma-54 specific transcriptional regulator</fullName>
    </submittedName>
</protein>
<name>N6ZWJ8_9RHOO</name>
<evidence type="ECO:0000259" key="1">
    <source>
        <dbReference type="Pfam" id="PF02954"/>
    </source>
</evidence>
<dbReference type="GO" id="GO:0043565">
    <property type="term" value="F:sequence-specific DNA binding"/>
    <property type="evidence" value="ECO:0007669"/>
    <property type="project" value="InterPro"/>
</dbReference>
<feature type="domain" description="DNA binding HTH" evidence="1">
    <location>
        <begin position="31"/>
        <end position="69"/>
    </location>
</feature>
<dbReference type="SUPFAM" id="SSF46689">
    <property type="entry name" value="Homeodomain-like"/>
    <property type="match status" value="1"/>
</dbReference>
<comment type="caution">
    <text evidence="2">The sequence shown here is derived from an EMBL/GenBank/DDBJ whole genome shotgun (WGS) entry which is preliminary data.</text>
</comment>
<dbReference type="RefSeq" id="WP_004365424.1">
    <property type="nucleotide sequence ID" value="NZ_AMXF01000103.1"/>
</dbReference>
<evidence type="ECO:0000313" key="2">
    <source>
        <dbReference type="EMBL" id="ENO96494.1"/>
    </source>
</evidence>
<proteinExistence type="predicted"/>
<keyword evidence="3" id="KW-1185">Reference proteome</keyword>
<evidence type="ECO:0000313" key="3">
    <source>
        <dbReference type="Proteomes" id="UP000013047"/>
    </source>
</evidence>
<gene>
    <name evidence="2" type="ORF">C667_13595</name>
</gene>
<dbReference type="InterPro" id="IPR002197">
    <property type="entry name" value="HTH_Fis"/>
</dbReference>
<dbReference type="Gene3D" id="1.10.10.60">
    <property type="entry name" value="Homeodomain-like"/>
    <property type="match status" value="1"/>
</dbReference>
<organism evidence="2 3">
    <name type="scientific">Thauera phenylacetica B4P</name>
    <dbReference type="NCBI Taxonomy" id="1234382"/>
    <lineage>
        <taxon>Bacteria</taxon>
        <taxon>Pseudomonadati</taxon>
        <taxon>Pseudomonadota</taxon>
        <taxon>Betaproteobacteria</taxon>
        <taxon>Rhodocyclales</taxon>
        <taxon>Zoogloeaceae</taxon>
        <taxon>Thauera</taxon>
    </lineage>
</organism>
<sequence>PVVPAAPVATAASAAAPVVADALASHGAKRLDQLEIELIERVMREVGGNLSAAARTLGVSRNRLYRKLGRAGGAS</sequence>
<feature type="non-terminal residue" evidence="2">
    <location>
        <position position="1"/>
    </location>
</feature>
<accession>N6ZWJ8</accession>
<dbReference type="EMBL" id="AMXF01000103">
    <property type="protein sequence ID" value="ENO96494.1"/>
    <property type="molecule type" value="Genomic_DNA"/>
</dbReference>